<feature type="region of interest" description="Disordered" evidence="4">
    <location>
        <begin position="599"/>
        <end position="624"/>
    </location>
</feature>
<dbReference type="PANTHER" id="PTHR23280">
    <property type="entry name" value="4.1 G PROTEIN"/>
    <property type="match status" value="1"/>
</dbReference>
<evidence type="ECO:0000259" key="5">
    <source>
        <dbReference type="PROSITE" id="PS51460"/>
    </source>
</evidence>
<name>A0A8S0WEH0_CYCAE</name>
<dbReference type="Gene3D" id="3.30.920.20">
    <property type="entry name" value="Gas2-like domain"/>
    <property type="match status" value="1"/>
</dbReference>
<feature type="region of interest" description="Disordered" evidence="4">
    <location>
        <begin position="1148"/>
        <end position="1249"/>
    </location>
</feature>
<dbReference type="Pfam" id="PF02187">
    <property type="entry name" value="GAS2"/>
    <property type="match status" value="1"/>
</dbReference>
<dbReference type="OrthoDB" id="10017054at2759"/>
<feature type="compositionally biased region" description="Polar residues" evidence="4">
    <location>
        <begin position="1652"/>
        <end position="1661"/>
    </location>
</feature>
<proteinExistence type="predicted"/>
<gene>
    <name evidence="6" type="ORF">AAE3_LOCUS2445</name>
</gene>
<dbReference type="InterPro" id="IPR003108">
    <property type="entry name" value="GAR_dom"/>
</dbReference>
<feature type="region of interest" description="Disordered" evidence="4">
    <location>
        <begin position="465"/>
        <end position="485"/>
    </location>
</feature>
<feature type="compositionally biased region" description="Polar residues" evidence="4">
    <location>
        <begin position="1846"/>
        <end position="1858"/>
    </location>
</feature>
<feature type="compositionally biased region" description="Low complexity" evidence="4">
    <location>
        <begin position="1469"/>
        <end position="1510"/>
    </location>
</feature>
<evidence type="ECO:0000256" key="2">
    <source>
        <dbReference type="ARBA" id="ARBA00022490"/>
    </source>
</evidence>
<evidence type="ECO:0000256" key="3">
    <source>
        <dbReference type="ARBA" id="ARBA00023212"/>
    </source>
</evidence>
<dbReference type="Proteomes" id="UP000467700">
    <property type="component" value="Unassembled WGS sequence"/>
</dbReference>
<dbReference type="PROSITE" id="PS51460">
    <property type="entry name" value="GAR"/>
    <property type="match status" value="1"/>
</dbReference>
<reference evidence="6 7" key="1">
    <citation type="submission" date="2020-01" db="EMBL/GenBank/DDBJ databases">
        <authorList>
            <person name="Gupta K D."/>
        </authorList>
    </citation>
    <scope>NUCLEOTIDE SEQUENCE [LARGE SCALE GENOMIC DNA]</scope>
</reference>
<evidence type="ECO:0000256" key="1">
    <source>
        <dbReference type="ARBA" id="ARBA00004245"/>
    </source>
</evidence>
<feature type="compositionally biased region" description="Low complexity" evidence="4">
    <location>
        <begin position="1792"/>
        <end position="1823"/>
    </location>
</feature>
<dbReference type="GO" id="GO:0005886">
    <property type="term" value="C:plasma membrane"/>
    <property type="evidence" value="ECO:0007669"/>
    <property type="project" value="TreeGrafter"/>
</dbReference>
<feature type="compositionally biased region" description="Polar residues" evidence="4">
    <location>
        <begin position="1545"/>
        <end position="1578"/>
    </location>
</feature>
<feature type="compositionally biased region" description="Polar residues" evidence="4">
    <location>
        <begin position="1604"/>
        <end position="1636"/>
    </location>
</feature>
<dbReference type="GO" id="GO:0008017">
    <property type="term" value="F:microtubule binding"/>
    <property type="evidence" value="ECO:0007669"/>
    <property type="project" value="InterPro"/>
</dbReference>
<feature type="region of interest" description="Disordered" evidence="4">
    <location>
        <begin position="1772"/>
        <end position="1865"/>
    </location>
</feature>
<sequence length="1865" mass="208483">MAYQGSKSEIVQDAPTPRVEATQQSQSASSESSEGPPAGEEQALESHEVIELQTFSERKAWIEEKIKFLEALPPIEVFVGLNAIRVSAEEVPGLPSRAELLQWVAEHDAIEKETEIFDTGELKKLRQLTKAATQRNLSPEDTDVIELTLTTIYALDKLLHLLRDRSDHLEMMSIRLTWEENRQSGWKERRQIISDLHTFSVNRARWNSSIYDLSKGEESAGLTRRGSIASQASASSDNAVTSPAFSRSARFKLAELLSRDAAQFSGRVTALKHGTVTAAGKALDKLIDHSRRPVPEELLDEQDRFEEKCINELETIGKFTMSLVMQWRKADEIYVETMKDHVTASNLLEEIETAMLYHPTARQSTFFMSRIDTILKRLAVRGDPASPVSLFPRPEHPLFPDQKTSNDELVKTLSADLAAAHQLARKVERVAKEYKIRYEAVKRVETLLVSVQELSTTLTSINKKFTDGTVNGDEDGSPPDLVSERSLEPTSHSLYLALLPALLEETALAVAEADKLLGISPSALLGLDLPGVDHEFKENAAATVQKLDALVKYTTTARDAVTQKVACLRESKKIASNITSTLETLASIRSEIMSSMERARWHQESIGSNGAPPTPESPASGLSSSNLLEADFEAQLGAVSSRIKNDINGPLVKLCSMLEPSMQNRLRQKASVLQGGLDSSYQMLALLGSMKGQSSAMSSVRDDFHRLLVRMEDSKIRINTAIEDLLASEPGAGTLVNGSTKIDSEELNAIQQEVSSFVDGLPSQVPFVARTTALKSPLSPSHFRTKSVDSEIGPEAPFDLASLDASVRADSNSYAMRLNGGLHNLLLSKAHFDLAMTAMEADNLLSLTAIETNAVVQELSEHKVSFSQAVRRASETTTNLRGILARLEATQSKRLQIARSLSPIRDLLRHMDANSQALPASIRDNLYLSRSRLTNDAELQLKTWHDETEIFKNEISLAIADECKYQEELRVAEEKRKQEEEARLAAEEAERLRLEHKRIKNQERQRLLEEKLAEEHRLELERQRIAAELAEKERLEREAAEAERLRLEEEQRRLEVARLQAELQRQAKEDAEKARQEQERLEMLERLSLAEARLQEERQIHAENERIASELARKQQLEMEELARRQAEMERLEQERLRQEELTRLRLEQERLEQEEREERELEERRQREQEESERMAREAREKEREEQEMREQREKEMKQMTEKEAREKEEFVKAKAEQERKEAEARALREQEARQRQLKDRERQQEQVQNLGEDVFGVQASVSRVPLSEEMKKLQAEILALRKRLRSICINETLRPTKSSTDLPTAKEQEEMTRSLSIVSTNTQKLPVNVEDLNLNAELHSLRTEVKESFGLLKELQKLVDFQKAIQDCDAALSDLLEHIDSYPAIPLGVLSSTHTSSPTALPEEQMAARVRFTGDLVEAVGLKLMAVSNDRRAISEHSRVQQTWSELHEMATDRIGGKKSRPPSVLSRNSSGRNSSASTNASAANGANTHEARKVGSYSHLSVSSVPSPARGKMLAPPLKPDPRRSASGSSNTGSRSASRMSTSTNRSVSGPLSSLHGSTFASRQRTTSLSNSTSTDHLRPPSARRPSLTPSSRFRLDSGSKRSSSPTMSERSTLSNSRSGIASRTSINSSTWSRAPRDSFSSILPRVMTPQNRKTSNPPRKKYVADPKSKLDVAVGDVVNQLPVGINVEGITESWRDQSGKYWIGNQDPKLCFCRILRSQTVMVRVGGGWQELSKFIKSHFAESFRIAPESPPRLGEEKWISSATLLGVQESGSSPPAPPRTPEPTVPFVPTFSFMSPGGLSPQSLKSGSSPSAKGSSPLTPLQFIRRAEPDLSLLRPPTPSKTPARSHLSNTPTRAPAWRP</sequence>
<dbReference type="SUPFAM" id="SSF143575">
    <property type="entry name" value="GAS2 domain-like"/>
    <property type="match status" value="1"/>
</dbReference>
<keyword evidence="7" id="KW-1185">Reference proteome</keyword>
<feature type="compositionally biased region" description="Low complexity" evidence="4">
    <location>
        <begin position="1528"/>
        <end position="1544"/>
    </location>
</feature>
<comment type="subcellular location">
    <subcellularLocation>
        <location evidence="1">Cytoplasm</location>
        <location evidence="1">Cytoskeleton</location>
    </subcellularLocation>
</comment>
<keyword evidence="3" id="KW-0206">Cytoskeleton</keyword>
<dbReference type="GO" id="GO:0031032">
    <property type="term" value="P:actomyosin structure organization"/>
    <property type="evidence" value="ECO:0007669"/>
    <property type="project" value="TreeGrafter"/>
</dbReference>
<organism evidence="6 7">
    <name type="scientific">Cyclocybe aegerita</name>
    <name type="common">Black poplar mushroom</name>
    <name type="synonym">Agrocybe aegerita</name>
    <dbReference type="NCBI Taxonomy" id="1973307"/>
    <lineage>
        <taxon>Eukaryota</taxon>
        <taxon>Fungi</taxon>
        <taxon>Dikarya</taxon>
        <taxon>Basidiomycota</taxon>
        <taxon>Agaricomycotina</taxon>
        <taxon>Agaricomycetes</taxon>
        <taxon>Agaricomycetidae</taxon>
        <taxon>Agaricales</taxon>
        <taxon>Agaricineae</taxon>
        <taxon>Bolbitiaceae</taxon>
        <taxon>Cyclocybe</taxon>
    </lineage>
</organism>
<evidence type="ECO:0000313" key="6">
    <source>
        <dbReference type="EMBL" id="CAA7260213.1"/>
    </source>
</evidence>
<comment type="caution">
    <text evidence="6">The sequence shown here is derived from an EMBL/GenBank/DDBJ whole genome shotgun (WGS) entry which is preliminary data.</text>
</comment>
<feature type="compositionally biased region" description="Pro residues" evidence="4">
    <location>
        <begin position="1779"/>
        <end position="1791"/>
    </location>
</feature>
<feature type="compositionally biased region" description="Low complexity" evidence="4">
    <location>
        <begin position="23"/>
        <end position="41"/>
    </location>
</feature>
<feature type="region of interest" description="Disordered" evidence="4">
    <location>
        <begin position="1454"/>
        <end position="1667"/>
    </location>
</feature>
<accession>A0A8S0WEH0</accession>
<dbReference type="GO" id="GO:0005856">
    <property type="term" value="C:cytoskeleton"/>
    <property type="evidence" value="ECO:0007669"/>
    <property type="project" value="UniProtKB-SubCell"/>
</dbReference>
<dbReference type="InterPro" id="IPR036534">
    <property type="entry name" value="GAR_dom_sf"/>
</dbReference>
<feature type="domain" description="GAR" evidence="5">
    <location>
        <begin position="1669"/>
        <end position="1747"/>
    </location>
</feature>
<protein>
    <recommendedName>
        <fullName evidence="5">GAR domain-containing protein</fullName>
    </recommendedName>
</protein>
<keyword evidence="2" id="KW-0963">Cytoplasm</keyword>
<dbReference type="EMBL" id="CACVBS010000028">
    <property type="protein sequence ID" value="CAA7260213.1"/>
    <property type="molecule type" value="Genomic_DNA"/>
</dbReference>
<feature type="region of interest" description="Disordered" evidence="4">
    <location>
        <begin position="1"/>
        <end position="43"/>
    </location>
</feature>
<dbReference type="PANTHER" id="PTHR23280:SF21">
    <property type="entry name" value="PROTEIN 4.1 HOMOLOG"/>
    <property type="match status" value="1"/>
</dbReference>
<evidence type="ECO:0000313" key="7">
    <source>
        <dbReference type="Proteomes" id="UP000467700"/>
    </source>
</evidence>
<evidence type="ECO:0000256" key="4">
    <source>
        <dbReference type="SAM" id="MobiDB-lite"/>
    </source>
</evidence>
<dbReference type="SMART" id="SM00243">
    <property type="entry name" value="GAS2"/>
    <property type="match status" value="1"/>
</dbReference>
<feature type="compositionally biased region" description="Basic and acidic residues" evidence="4">
    <location>
        <begin position="1148"/>
        <end position="1246"/>
    </location>
</feature>